<comment type="caution">
    <text evidence="2">The sequence shown here is derived from an EMBL/GenBank/DDBJ whole genome shotgun (WGS) entry which is preliminary data.</text>
</comment>
<dbReference type="Gene3D" id="3.40.720.10">
    <property type="entry name" value="Alkaline Phosphatase, subunit A"/>
    <property type="match status" value="1"/>
</dbReference>
<dbReference type="EMBL" id="CAJFCJ010000017">
    <property type="protein sequence ID" value="CAD5122430.1"/>
    <property type="molecule type" value="Genomic_DNA"/>
</dbReference>
<name>A0A7I8W3H7_9ANNE</name>
<sequence>MNIWICYKRNRFYVISILLTFVFILTFLKREKDITFVDITKPETNISAKKTVQVSRLRNLGKKIHCKIPKLELWPKDIKKNGFKFEPVVCDSPESEWFIIRDRKIIFTTTAKTHILNNNVSCELRIIDTKEYLEGNSKFKGRVYDIKTYKNIENGMQIPSDIFSIHCSQGSNYVFENLYLTIKPNRNIISNPPKSDLSSEEPKWNILIWCFDSLSRLSWQRFLPKTVEAFKEIGGVWFERSNTIGYGTVGSFLPLLTGKHERELHQAVRGKKGARSIDDYPWIWKDLKGQNYSTLFADTGSFNWKHVGFNATPTDHYARPFFLAIKHHKKKHKKYCLKSKLRLEILQNYIEEYWDTYNKNPKMALVNYEEMSHDNFGDISGADKAQAEWLHRMTKSKRLENTIFILMSDHGARFGRIRKMKQSQWEILNPYYGIRLPDNFKKLHPIESNNLERNKDVLVTTLDIYATFSHIIRFVTNDKVKLRIHKRSASLLSSLPKNRTCAAANIHKKFCMCDRFKAISVTDTIVEHLTEVIIANITNSLKPIRQHCKPVKIKRILEAYKVQNNNGRKTGNKTVKEVYKVNFMVGAFYGQYESIVSATFDISRTAILNIEIQEVNRLDRYGSQAVCVERDYPELALFCYCIHQ</sequence>
<accession>A0A7I8W3H7</accession>
<reference evidence="2 3" key="1">
    <citation type="submission" date="2020-08" db="EMBL/GenBank/DDBJ databases">
        <authorList>
            <person name="Hejnol A."/>
        </authorList>
    </citation>
    <scope>NUCLEOTIDE SEQUENCE [LARGE SCALE GENOMIC DNA]</scope>
</reference>
<dbReference type="CDD" id="cd16021">
    <property type="entry name" value="ALP_like"/>
    <property type="match status" value="1"/>
</dbReference>
<dbReference type="AlphaFoldDB" id="A0A7I8W3H7"/>
<feature type="transmembrane region" description="Helical" evidence="1">
    <location>
        <begin position="12"/>
        <end position="28"/>
    </location>
</feature>
<keyword evidence="1" id="KW-1133">Transmembrane helix</keyword>
<dbReference type="GO" id="GO:0005615">
    <property type="term" value="C:extracellular space"/>
    <property type="evidence" value="ECO:0007669"/>
    <property type="project" value="TreeGrafter"/>
</dbReference>
<dbReference type="InterPro" id="IPR004245">
    <property type="entry name" value="DUF229"/>
</dbReference>
<dbReference type="Proteomes" id="UP000549394">
    <property type="component" value="Unassembled WGS sequence"/>
</dbReference>
<dbReference type="Pfam" id="PF02995">
    <property type="entry name" value="DUF229"/>
    <property type="match status" value="1"/>
</dbReference>
<gene>
    <name evidence="2" type="ORF">DGYR_LOCUS10243</name>
</gene>
<evidence type="ECO:0000256" key="1">
    <source>
        <dbReference type="SAM" id="Phobius"/>
    </source>
</evidence>
<proteinExistence type="predicted"/>
<dbReference type="FunFam" id="3.40.720.10:FF:000017">
    <property type="entry name" value="Predicted protein"/>
    <property type="match status" value="1"/>
</dbReference>
<keyword evidence="1" id="KW-0472">Membrane</keyword>
<organism evidence="2 3">
    <name type="scientific">Dimorphilus gyrociliatus</name>
    <dbReference type="NCBI Taxonomy" id="2664684"/>
    <lineage>
        <taxon>Eukaryota</taxon>
        <taxon>Metazoa</taxon>
        <taxon>Spiralia</taxon>
        <taxon>Lophotrochozoa</taxon>
        <taxon>Annelida</taxon>
        <taxon>Polychaeta</taxon>
        <taxon>Polychaeta incertae sedis</taxon>
        <taxon>Dinophilidae</taxon>
        <taxon>Dimorphilus</taxon>
    </lineage>
</organism>
<evidence type="ECO:0000313" key="2">
    <source>
        <dbReference type="EMBL" id="CAD5122430.1"/>
    </source>
</evidence>
<protein>
    <submittedName>
        <fullName evidence="2">Uncharacterized protein</fullName>
    </submittedName>
</protein>
<dbReference type="OrthoDB" id="413313at2759"/>
<evidence type="ECO:0000313" key="3">
    <source>
        <dbReference type="Proteomes" id="UP000549394"/>
    </source>
</evidence>
<keyword evidence="1" id="KW-0812">Transmembrane</keyword>
<dbReference type="InterPro" id="IPR017850">
    <property type="entry name" value="Alkaline_phosphatase_core_sf"/>
</dbReference>
<dbReference type="SUPFAM" id="SSF53649">
    <property type="entry name" value="Alkaline phosphatase-like"/>
    <property type="match status" value="1"/>
</dbReference>
<dbReference type="PANTHER" id="PTHR10974:SF1">
    <property type="entry name" value="FI08016P-RELATED"/>
    <property type="match status" value="1"/>
</dbReference>
<keyword evidence="3" id="KW-1185">Reference proteome</keyword>
<dbReference type="PANTHER" id="PTHR10974">
    <property type="entry name" value="FI08016P-RELATED"/>
    <property type="match status" value="1"/>
</dbReference>